<keyword evidence="3" id="KW-1185">Reference proteome</keyword>
<evidence type="ECO:0000313" key="2">
    <source>
        <dbReference type="EMBL" id="ORY79972.1"/>
    </source>
</evidence>
<gene>
    <name evidence="2" type="ORF">BCR37DRAFT_394037</name>
</gene>
<feature type="compositionally biased region" description="Polar residues" evidence="1">
    <location>
        <begin position="242"/>
        <end position="253"/>
    </location>
</feature>
<comment type="caution">
    <text evidence="2">The sequence shown here is derived from an EMBL/GenBank/DDBJ whole genome shotgun (WGS) entry which is preliminary data.</text>
</comment>
<protein>
    <submittedName>
        <fullName evidence="2">Uncharacterized protein</fullName>
    </submittedName>
</protein>
<name>A0A1Y2F7V3_PROLT</name>
<evidence type="ECO:0000313" key="3">
    <source>
        <dbReference type="Proteomes" id="UP000193685"/>
    </source>
</evidence>
<dbReference type="Proteomes" id="UP000193685">
    <property type="component" value="Unassembled WGS sequence"/>
</dbReference>
<dbReference type="EMBL" id="MCFI01000014">
    <property type="protein sequence ID" value="ORY79972.1"/>
    <property type="molecule type" value="Genomic_DNA"/>
</dbReference>
<proteinExistence type="predicted"/>
<evidence type="ECO:0000256" key="1">
    <source>
        <dbReference type="SAM" id="MobiDB-lite"/>
    </source>
</evidence>
<feature type="region of interest" description="Disordered" evidence="1">
    <location>
        <begin position="242"/>
        <end position="264"/>
    </location>
</feature>
<dbReference type="RefSeq" id="XP_040724106.1">
    <property type="nucleotide sequence ID" value="XM_040871398.1"/>
</dbReference>
<reference evidence="2 3" key="1">
    <citation type="submission" date="2016-07" db="EMBL/GenBank/DDBJ databases">
        <title>Pervasive Adenine N6-methylation of Active Genes in Fungi.</title>
        <authorList>
            <consortium name="DOE Joint Genome Institute"/>
            <person name="Mondo S.J."/>
            <person name="Dannebaum R.O."/>
            <person name="Kuo R.C."/>
            <person name="Labutti K."/>
            <person name="Haridas S."/>
            <person name="Kuo A."/>
            <person name="Salamov A."/>
            <person name="Ahrendt S.R."/>
            <person name="Lipzen A."/>
            <person name="Sullivan W."/>
            <person name="Andreopoulos W.B."/>
            <person name="Clum A."/>
            <person name="Lindquist E."/>
            <person name="Daum C."/>
            <person name="Ramamoorthy G.K."/>
            <person name="Gryganskyi A."/>
            <person name="Culley D."/>
            <person name="Magnuson J.K."/>
            <person name="James T.Y."/>
            <person name="O'Malley M.A."/>
            <person name="Stajich J.E."/>
            <person name="Spatafora J.W."/>
            <person name="Visel A."/>
            <person name="Grigoriev I.V."/>
        </authorList>
    </citation>
    <scope>NUCLEOTIDE SEQUENCE [LARGE SCALE GENOMIC DNA]</scope>
    <source>
        <strain evidence="2 3">12-1054</strain>
    </source>
</reference>
<sequence>MLQTQEYCNAIEMPIRLCEPTTIDAITRIISIVSDPEAPWNSQGSKMRPAHLIDLFGKFYTSLNQLQHVVKSLENRSRQAAKSMQDKVIQSCKCVLQALTEVANVVFTLPAARRSFDDFSDDEDEELDVASLTSLSTPSLTDDDLELATLHSAESRSLSLTESHFYIRRSSEATRTDGEFATIQAAIQCTCKPACTTKCNQKTIESLDSEWALAFLDIQNQEIRTLRSESWATISDAESFSSASVDGSQSGESSDQHESEGEDEFNEGLAYLSSISQVTRARTVSITKIRAKPLILQSRSLSPTCPRFTRRPTEPVSPTSIDSAATDVSDDGQYVHFLDNKPAPNELELLWGNDDGLYNILHVPRTLCSAKRAEHERNFGKTEEMLVFDRLALQS</sequence>
<dbReference type="AlphaFoldDB" id="A0A1Y2F7V3"/>
<accession>A0A1Y2F7V3</accession>
<organism evidence="2 3">
    <name type="scientific">Protomyces lactucae-debilis</name>
    <dbReference type="NCBI Taxonomy" id="2754530"/>
    <lineage>
        <taxon>Eukaryota</taxon>
        <taxon>Fungi</taxon>
        <taxon>Dikarya</taxon>
        <taxon>Ascomycota</taxon>
        <taxon>Taphrinomycotina</taxon>
        <taxon>Taphrinomycetes</taxon>
        <taxon>Taphrinales</taxon>
        <taxon>Protomycetaceae</taxon>
        <taxon>Protomyces</taxon>
    </lineage>
</organism>
<dbReference type="GeneID" id="63787997"/>
<dbReference type="OrthoDB" id="10686863at2759"/>